<keyword evidence="3 9" id="KW-0677">Repeat</keyword>
<dbReference type="FunFam" id="1.20.1270.60:FF:000025">
    <property type="entry name" value="arf-GAP with coiled-coil, ANK repeat and PH domain-containing protein 2"/>
    <property type="match status" value="1"/>
</dbReference>
<dbReference type="Gene3D" id="1.20.1270.60">
    <property type="entry name" value="Arfaptin homology (AH) domain/BAR domain"/>
    <property type="match status" value="1"/>
</dbReference>
<proteinExistence type="predicted"/>
<dbReference type="InterPro" id="IPR036770">
    <property type="entry name" value="Ankyrin_rpt-contain_sf"/>
</dbReference>
<keyword evidence="5 9" id="KW-0862">Zinc</keyword>
<evidence type="ECO:0000313" key="13">
    <source>
        <dbReference type="Ensembl" id="ENSMMDP00005009652.1"/>
    </source>
</evidence>
<dbReference type="GeneTree" id="ENSGT00940000156199"/>
<dbReference type="Pfam" id="PF01412">
    <property type="entry name" value="ArfGap"/>
    <property type="match status" value="1"/>
</dbReference>
<evidence type="ECO:0000256" key="7">
    <source>
        <dbReference type="PROSITE-ProRule" id="PRU00023"/>
    </source>
</evidence>
<comment type="subcellular location">
    <subcellularLocation>
        <location evidence="9">Endosome membrane</location>
        <topology evidence="9">Peripheral membrane protein</topology>
    </subcellularLocation>
</comment>
<dbReference type="Gene3D" id="1.25.40.20">
    <property type="entry name" value="Ankyrin repeat-containing domain"/>
    <property type="match status" value="1"/>
</dbReference>
<comment type="domain">
    <text evidence="9">The BAR domain mediates homodimerization, it can neither bind membrane nor impart curvature, but instead requires the neighboring PH domain to achieve these functions.</text>
</comment>
<dbReference type="Gene3D" id="2.30.29.30">
    <property type="entry name" value="Pleckstrin-homology domain (PH domain)/Phosphotyrosine-binding domain (PTB)"/>
    <property type="match status" value="1"/>
</dbReference>
<dbReference type="SUPFAM" id="SSF48403">
    <property type="entry name" value="Ankyrin repeat"/>
    <property type="match status" value="1"/>
</dbReference>
<reference evidence="13" key="1">
    <citation type="submission" date="2019-06" db="EMBL/GenBank/DDBJ databases">
        <authorList>
            <consortium name="Wellcome Sanger Institute Data Sharing"/>
        </authorList>
    </citation>
    <scope>NUCLEOTIDE SEQUENCE [LARGE SCALE GENOMIC DNA]</scope>
</reference>
<keyword evidence="4 8" id="KW-0863">Zinc-finger</keyword>
<dbReference type="InterPro" id="IPR011993">
    <property type="entry name" value="PH-like_dom_sf"/>
</dbReference>
<dbReference type="SUPFAM" id="SSF57863">
    <property type="entry name" value="ArfGap/RecO-like zinc finger"/>
    <property type="match status" value="1"/>
</dbReference>
<evidence type="ECO:0000256" key="8">
    <source>
        <dbReference type="PROSITE-ProRule" id="PRU00288"/>
    </source>
</evidence>
<feature type="region of interest" description="Disordered" evidence="10">
    <location>
        <begin position="501"/>
        <end position="535"/>
    </location>
</feature>
<evidence type="ECO:0000259" key="12">
    <source>
        <dbReference type="PROSITE" id="PS50115"/>
    </source>
</evidence>
<accession>A0A667X345</accession>
<comment type="domain">
    <text evidence="9">PH domain binds phospholipids including phosphatidic acid, phosphatidylinositol 3-phosphate, phosphatidylinositol 3,5-bisphosphate (PIP2) and phosphatidylinositol 3,4,5-trisphosphate (PIP3). May mediate protein binding to PIP2 or PIP3 containing membranes.</text>
</comment>
<evidence type="ECO:0000256" key="3">
    <source>
        <dbReference type="ARBA" id="ARBA00022737"/>
    </source>
</evidence>
<evidence type="ECO:0000313" key="14">
    <source>
        <dbReference type="Proteomes" id="UP000472263"/>
    </source>
</evidence>
<dbReference type="PROSITE" id="PS50115">
    <property type="entry name" value="ARFGAP"/>
    <property type="match status" value="1"/>
</dbReference>
<feature type="domain" description="PH" evidence="11">
    <location>
        <begin position="231"/>
        <end position="326"/>
    </location>
</feature>
<dbReference type="FunFam" id="1.10.220.150:FF:000007">
    <property type="entry name" value="Arf-GAP with coiled-coil, ANK repeat and PH domain-containing protein 2"/>
    <property type="match status" value="1"/>
</dbReference>
<dbReference type="PROSITE" id="PS50003">
    <property type="entry name" value="PH_DOMAIN"/>
    <property type="match status" value="1"/>
</dbReference>
<dbReference type="PANTHER" id="PTHR23180:SF407">
    <property type="entry name" value="ARF-GAP WITH COILED-COIL, ANK REPEAT AND PH DOMAIN-CONTAINING PROTEIN 3"/>
    <property type="match status" value="1"/>
</dbReference>
<dbReference type="PROSITE" id="PS50088">
    <property type="entry name" value="ANK_REPEAT"/>
    <property type="match status" value="2"/>
</dbReference>
<comment type="activity regulation">
    <text evidence="9">GAP activity stimulated by phosphatidylinositol 4,5-bisphosphate (PIP2) and phosphatidic acid.</text>
</comment>
<dbReference type="PROSITE" id="PS50297">
    <property type="entry name" value="ANK_REP_REGION"/>
    <property type="match status" value="1"/>
</dbReference>
<gene>
    <name evidence="13" type="primary">ACAP3</name>
    <name evidence="13" type="synonym">acap3a</name>
</gene>
<dbReference type="InParanoid" id="A0A667X345"/>
<organism evidence="13 14">
    <name type="scientific">Myripristis murdjan</name>
    <name type="common">pinecone soldierfish</name>
    <dbReference type="NCBI Taxonomy" id="586833"/>
    <lineage>
        <taxon>Eukaryota</taxon>
        <taxon>Metazoa</taxon>
        <taxon>Chordata</taxon>
        <taxon>Craniata</taxon>
        <taxon>Vertebrata</taxon>
        <taxon>Euteleostomi</taxon>
        <taxon>Actinopterygii</taxon>
        <taxon>Neopterygii</taxon>
        <taxon>Teleostei</taxon>
        <taxon>Neoteleostei</taxon>
        <taxon>Acanthomorphata</taxon>
        <taxon>Holocentriformes</taxon>
        <taxon>Holocentridae</taxon>
        <taxon>Myripristis</taxon>
    </lineage>
</organism>
<feature type="compositionally biased region" description="Acidic residues" evidence="10">
    <location>
        <begin position="599"/>
        <end position="620"/>
    </location>
</feature>
<keyword evidence="6 7" id="KW-0040">ANK repeat</keyword>
<feature type="repeat" description="ANK" evidence="7">
    <location>
        <begin position="695"/>
        <end position="727"/>
    </location>
</feature>
<dbReference type="InterPro" id="IPR037278">
    <property type="entry name" value="ARFGAP/RecO"/>
</dbReference>
<reference evidence="13" key="2">
    <citation type="submission" date="2025-08" db="UniProtKB">
        <authorList>
            <consortium name="Ensembl"/>
        </authorList>
    </citation>
    <scope>IDENTIFICATION</scope>
</reference>
<dbReference type="SUPFAM" id="SSF103657">
    <property type="entry name" value="BAR/IMD domain-like"/>
    <property type="match status" value="1"/>
</dbReference>
<evidence type="ECO:0000259" key="11">
    <source>
        <dbReference type="PROSITE" id="PS50003"/>
    </source>
</evidence>
<dbReference type="SMART" id="SM00233">
    <property type="entry name" value="PH"/>
    <property type="match status" value="1"/>
</dbReference>
<dbReference type="Pfam" id="PF16746">
    <property type="entry name" value="BAR_3"/>
    <property type="match status" value="1"/>
</dbReference>
<dbReference type="GO" id="GO:0010008">
    <property type="term" value="C:endosome membrane"/>
    <property type="evidence" value="ECO:0007669"/>
    <property type="project" value="UniProtKB-SubCell"/>
</dbReference>
<dbReference type="SMART" id="SM00248">
    <property type="entry name" value="ANK"/>
    <property type="match status" value="4"/>
</dbReference>
<dbReference type="SUPFAM" id="SSF50729">
    <property type="entry name" value="PH domain-like"/>
    <property type="match status" value="1"/>
</dbReference>
<dbReference type="InterPro" id="IPR002110">
    <property type="entry name" value="Ankyrin_rpt"/>
</dbReference>
<dbReference type="SMART" id="SM00105">
    <property type="entry name" value="ArfGap"/>
    <property type="match status" value="1"/>
</dbReference>
<dbReference type="InterPro" id="IPR004148">
    <property type="entry name" value="BAR_dom"/>
</dbReference>
<dbReference type="InterPro" id="IPR001849">
    <property type="entry name" value="PH_domain"/>
</dbReference>
<keyword evidence="1 9" id="KW-0343">GTPase activation</keyword>
<keyword evidence="2 9" id="KW-0479">Metal-binding</keyword>
<feature type="domain" description="Arf-GAP" evidence="12">
    <location>
        <begin position="366"/>
        <end position="488"/>
    </location>
</feature>
<dbReference type="GO" id="GO:0008270">
    <property type="term" value="F:zinc ion binding"/>
    <property type="evidence" value="ECO:0007669"/>
    <property type="project" value="UniProtKB-KW"/>
</dbReference>
<evidence type="ECO:0000256" key="1">
    <source>
        <dbReference type="ARBA" id="ARBA00022468"/>
    </source>
</evidence>
<dbReference type="AlphaFoldDB" id="A0A667X345"/>
<evidence type="ECO:0000256" key="10">
    <source>
        <dbReference type="SAM" id="MobiDB-lite"/>
    </source>
</evidence>
<evidence type="ECO:0000256" key="9">
    <source>
        <dbReference type="RuleBase" id="RU369028"/>
    </source>
</evidence>
<dbReference type="PRINTS" id="PR00405">
    <property type="entry name" value="REVINTRACTNG"/>
</dbReference>
<dbReference type="Ensembl" id="ENSMMDT00005009955.1">
    <property type="protein sequence ID" value="ENSMMDP00005009652.1"/>
    <property type="gene ID" value="ENSMMDG00005005267.1"/>
</dbReference>
<comment type="function">
    <text evidence="9">GTPase-activating protein for the ADP ribosylation factor family.</text>
</comment>
<keyword evidence="9" id="KW-0967">Endosome</keyword>
<protein>
    <recommendedName>
        <fullName evidence="9">Arf-GAP with coiled-coil, ANK repeat and PH domain-containing protein</fullName>
        <shortName evidence="9">Cnt-b</shortName>
    </recommendedName>
    <alternativeName>
        <fullName evidence="9">Centaurin-beta</fullName>
    </alternativeName>
</protein>
<dbReference type="CDD" id="cd13250">
    <property type="entry name" value="PH_ACAP"/>
    <property type="match status" value="1"/>
</dbReference>
<dbReference type="Proteomes" id="UP000472263">
    <property type="component" value="Chromosome 7"/>
</dbReference>
<evidence type="ECO:0000256" key="4">
    <source>
        <dbReference type="ARBA" id="ARBA00022771"/>
    </source>
</evidence>
<dbReference type="Pfam" id="PF00169">
    <property type="entry name" value="PH"/>
    <property type="match status" value="1"/>
</dbReference>
<dbReference type="InterPro" id="IPR027267">
    <property type="entry name" value="AH/BAR_dom_sf"/>
</dbReference>
<evidence type="ECO:0000256" key="6">
    <source>
        <dbReference type="ARBA" id="ARBA00023043"/>
    </source>
</evidence>
<dbReference type="FunFam" id="1.25.40.20:FF:000020">
    <property type="entry name" value="Arf-GAP with coiled-coil, ANK repeat and PH domain-containing protein 2"/>
    <property type="match status" value="1"/>
</dbReference>
<name>A0A667X345_9TELE</name>
<feature type="repeat" description="ANK" evidence="7">
    <location>
        <begin position="662"/>
        <end position="694"/>
    </location>
</feature>
<dbReference type="InterPro" id="IPR045258">
    <property type="entry name" value="ACAP1/2/3-like"/>
</dbReference>
<reference evidence="13" key="3">
    <citation type="submission" date="2025-09" db="UniProtKB">
        <authorList>
            <consortium name="Ensembl"/>
        </authorList>
    </citation>
    <scope>IDENTIFICATION</scope>
</reference>
<evidence type="ECO:0000256" key="2">
    <source>
        <dbReference type="ARBA" id="ARBA00022723"/>
    </source>
</evidence>
<dbReference type="Pfam" id="PF12796">
    <property type="entry name" value="Ank_2"/>
    <property type="match status" value="1"/>
</dbReference>
<dbReference type="GO" id="GO:0005096">
    <property type="term" value="F:GTPase activator activity"/>
    <property type="evidence" value="ECO:0007669"/>
    <property type="project" value="UniProtKB-KW"/>
</dbReference>
<evidence type="ECO:0000256" key="5">
    <source>
        <dbReference type="ARBA" id="ARBA00022833"/>
    </source>
</evidence>
<dbReference type="Gene3D" id="1.10.220.150">
    <property type="entry name" value="Arf GTPase activating protein"/>
    <property type="match status" value="1"/>
</dbReference>
<dbReference type="FunFam" id="2.30.29.30:FF:000026">
    <property type="entry name" value="Arf-GAP with coiled-coil, ANK repeat and PH domain-containing protein 2"/>
    <property type="match status" value="1"/>
</dbReference>
<feature type="region of interest" description="Disordered" evidence="10">
    <location>
        <begin position="599"/>
        <end position="624"/>
    </location>
</feature>
<sequence>MCLLSPPQLVKLCSGMIEAGKAYVSANKLFVNGIRDLSQQCKKDEMISECLEKCGESLQEIVNYHMILFDQAQRSVKQQLHNFVKEDVRKFKETKKHFDRVREDMEIAQVKNAQAPRNKPHEVEEATSTLSITRKCFRHLALDYVLQVRSRSSLQSMLSFMHAQYSLFQQGYNLLDEIDPYMKKLAAELDQLVIDSAMEKRDMEHKHATIQQRDFSYDDSKAEFNVDAPNGVVMEGYLFKRASNAFKTWNRRWFSIQNSQLVYQKKLKDSLTVVVEDLRLCSVKPCEDIERRFCFEVVSPSKSCMLQAESEKLRQAWIQAVQASIASAYRESPDTYYIERLDRTASPSTSSIDSASEPRERSVRGETILQRIQCLPGNEQCCDCGQADPRWASINLGILLCIECSGIHRSLGVHCSKVRSLTLDSWEPELLKLMCELGNSVINHIYEGSYQEQGLKKPLPSSSRQEKEAWIKAKYVEKKFLKKLGSTEILINGERKSERRWSVKKCRRHNSATTVPKTRRRYRQDPGSASPATLSSTAAKFRRDSLFCPDELDSLFSYFDTGSGPRSLSSDSGLGGSTDGSTDILVFGSVVDSVTEEECEVSEDSSGEAELEAEPETSDPEDVRELHPGTLLYKASKARNLPVMAEALAHGADVNSVNEEDEGKTPLIQAVIGGSLIACEFLLQNAADVNQRDARGRGPLHHATYLGHTGQVCLFLKRGATQNDGDEDGQDPLSIAVQQANADIVTLLRLARMNEEMRESEGPFGQHDNSLPRQNSCCSFLQGYNAMVSSWGSHRQSKAIKSQTKSSAMN</sequence>
<dbReference type="PANTHER" id="PTHR23180">
    <property type="entry name" value="CENTAURIN/ARF"/>
    <property type="match status" value="1"/>
</dbReference>
<keyword evidence="14" id="KW-1185">Reference proteome</keyword>
<dbReference type="InterPro" id="IPR001164">
    <property type="entry name" value="ArfGAP_dom"/>
</dbReference>
<dbReference type="InterPro" id="IPR038508">
    <property type="entry name" value="ArfGAP_dom_sf"/>
</dbReference>